<keyword evidence="7" id="KW-1185">Reference proteome</keyword>
<dbReference type="InterPro" id="IPR013762">
    <property type="entry name" value="Integrase-like_cat_sf"/>
</dbReference>
<protein>
    <submittedName>
        <fullName evidence="6">Site-specific integrase</fullName>
    </submittedName>
</protein>
<dbReference type="InterPro" id="IPR010998">
    <property type="entry name" value="Integrase_recombinase_N"/>
</dbReference>
<sequence>MEIVEYKTKSGNKRYKFSLYVGKDSSTGRTIMARKKGFRSLKEAREGYLKLQLAIDNGEYKPINERRFKLSEIIEMWLKVYQPTVKESTFATTKRIVKDHVVKALGNIYIDKLSVIQCQKAVNQWFRDAPGTYRKYIFYCSDAIDYAIKLEIISKNPMKNIVRPKVKNVHKEFTNFYTKDELNKFLQCAERYNQKAFTLFRLLAYTGLRRGEALALKWSDIDFKENVVSIKRTLTKGLNNKVIVQTPKTSSSYRKISIDNSTANILKQWQQKQRKQQVVININNDRVVFNRGYENIPLSDGCLVNWNNAICQKANLRKITIHGFRHTNASLLFEAGVSMKDVQTRLGHKSIKTTMDIYTHVSKQHQNKAVQKLSNYMNG</sequence>
<dbReference type="InterPro" id="IPR002104">
    <property type="entry name" value="Integrase_catalytic"/>
</dbReference>
<keyword evidence="2" id="KW-0229">DNA integration</keyword>
<dbReference type="Pfam" id="PF00589">
    <property type="entry name" value="Phage_integrase"/>
    <property type="match status" value="1"/>
</dbReference>
<dbReference type="InterPro" id="IPR028259">
    <property type="entry name" value="AP2-like_int_N"/>
</dbReference>
<dbReference type="Pfam" id="PF14659">
    <property type="entry name" value="Phage_int_SAM_3"/>
    <property type="match status" value="1"/>
</dbReference>
<reference evidence="6 7" key="1">
    <citation type="submission" date="2018-07" db="EMBL/GenBank/DDBJ databases">
        <title>Genome sequences of six Lactobacillus spp. isolated from bumble bee guts.</title>
        <authorList>
            <person name="Motta E.V.S."/>
            <person name="Moran N.A."/>
        </authorList>
    </citation>
    <scope>NUCLEOTIDE SEQUENCE [LARGE SCALE GENOMIC DNA]</scope>
    <source>
        <strain evidence="6 7">BI-4G</strain>
    </source>
</reference>
<evidence type="ECO:0000256" key="4">
    <source>
        <dbReference type="ARBA" id="ARBA00023172"/>
    </source>
</evidence>
<dbReference type="RefSeq" id="WP_118906619.1">
    <property type="nucleotide sequence ID" value="NZ_QOCU01000001.1"/>
</dbReference>
<dbReference type="InterPro" id="IPR004107">
    <property type="entry name" value="Integrase_SAM-like_N"/>
</dbReference>
<dbReference type="InterPro" id="IPR011010">
    <property type="entry name" value="DNA_brk_join_enz"/>
</dbReference>
<evidence type="ECO:0000256" key="2">
    <source>
        <dbReference type="ARBA" id="ARBA00022908"/>
    </source>
</evidence>
<evidence type="ECO:0000256" key="3">
    <source>
        <dbReference type="ARBA" id="ARBA00023125"/>
    </source>
</evidence>
<comment type="similarity">
    <text evidence="1">Belongs to the 'phage' integrase family.</text>
</comment>
<organism evidence="6 7">
    <name type="scientific">Lactobacillus bombicola</name>
    <dbReference type="NCBI Taxonomy" id="1505723"/>
    <lineage>
        <taxon>Bacteria</taxon>
        <taxon>Bacillati</taxon>
        <taxon>Bacillota</taxon>
        <taxon>Bacilli</taxon>
        <taxon>Lactobacillales</taxon>
        <taxon>Lactobacillaceae</taxon>
        <taxon>Lactobacillus</taxon>
    </lineage>
</organism>
<dbReference type="CDD" id="cd01189">
    <property type="entry name" value="INT_ICEBs1_C_like"/>
    <property type="match status" value="1"/>
</dbReference>
<keyword evidence="3" id="KW-0238">DNA-binding</keyword>
<name>A0ABX9LW63_9LACO</name>
<dbReference type="Pfam" id="PF14657">
    <property type="entry name" value="Arm-DNA-bind_4"/>
    <property type="match status" value="1"/>
</dbReference>
<dbReference type="SUPFAM" id="SSF56349">
    <property type="entry name" value="DNA breaking-rejoining enzymes"/>
    <property type="match status" value="1"/>
</dbReference>
<gene>
    <name evidence="6" type="ORF">DS834_00125</name>
</gene>
<evidence type="ECO:0000313" key="6">
    <source>
        <dbReference type="EMBL" id="RHW53385.1"/>
    </source>
</evidence>
<proteinExistence type="inferred from homology"/>
<evidence type="ECO:0000256" key="1">
    <source>
        <dbReference type="ARBA" id="ARBA00008857"/>
    </source>
</evidence>
<evidence type="ECO:0000313" key="7">
    <source>
        <dbReference type="Proteomes" id="UP000283380"/>
    </source>
</evidence>
<dbReference type="Proteomes" id="UP000283380">
    <property type="component" value="Unassembled WGS sequence"/>
</dbReference>
<dbReference type="PANTHER" id="PTHR30349">
    <property type="entry name" value="PHAGE INTEGRASE-RELATED"/>
    <property type="match status" value="1"/>
</dbReference>
<dbReference type="PANTHER" id="PTHR30349:SF64">
    <property type="entry name" value="PROPHAGE INTEGRASE INTD-RELATED"/>
    <property type="match status" value="1"/>
</dbReference>
<dbReference type="Gene3D" id="1.10.150.130">
    <property type="match status" value="1"/>
</dbReference>
<keyword evidence="4" id="KW-0233">DNA recombination</keyword>
<dbReference type="Gene3D" id="1.10.443.10">
    <property type="entry name" value="Intergrase catalytic core"/>
    <property type="match status" value="1"/>
</dbReference>
<dbReference type="EMBL" id="QOCU01000001">
    <property type="protein sequence ID" value="RHW53385.1"/>
    <property type="molecule type" value="Genomic_DNA"/>
</dbReference>
<feature type="domain" description="Tyr recombinase" evidence="5">
    <location>
        <begin position="172"/>
        <end position="371"/>
    </location>
</feature>
<dbReference type="PROSITE" id="PS51898">
    <property type="entry name" value="TYR_RECOMBINASE"/>
    <property type="match status" value="1"/>
</dbReference>
<dbReference type="InterPro" id="IPR050090">
    <property type="entry name" value="Tyrosine_recombinase_XerCD"/>
</dbReference>
<comment type="caution">
    <text evidence="6">The sequence shown here is derived from an EMBL/GenBank/DDBJ whole genome shotgun (WGS) entry which is preliminary data.</text>
</comment>
<accession>A0ABX9LW63</accession>
<evidence type="ECO:0000259" key="5">
    <source>
        <dbReference type="PROSITE" id="PS51898"/>
    </source>
</evidence>